<dbReference type="GO" id="GO:0005524">
    <property type="term" value="F:ATP binding"/>
    <property type="evidence" value="ECO:0007669"/>
    <property type="project" value="UniProtKB-KW"/>
</dbReference>
<dbReference type="InterPro" id="IPR030661">
    <property type="entry name" value="Uba2"/>
</dbReference>
<feature type="domain" description="THIF-type NAD/FAD binding fold" evidence="5">
    <location>
        <begin position="9"/>
        <end position="402"/>
    </location>
</feature>
<evidence type="ECO:0000256" key="3">
    <source>
        <dbReference type="ARBA" id="ARBA00022840"/>
    </source>
</evidence>
<evidence type="ECO:0000256" key="4">
    <source>
        <dbReference type="PIRNR" id="PIRNR039133"/>
    </source>
</evidence>
<dbReference type="AlphaFoldDB" id="A0A8S1LSZ9"/>
<evidence type="ECO:0000313" key="6">
    <source>
        <dbReference type="EMBL" id="CAD8070667.1"/>
    </source>
</evidence>
<dbReference type="FunFam" id="3.50.50.80:FF:000002">
    <property type="entry name" value="SUMO-activating enzyme subunit 2"/>
    <property type="match status" value="1"/>
</dbReference>
<dbReference type="InterPro" id="IPR000594">
    <property type="entry name" value="ThiF_NAD_FAD-bd"/>
</dbReference>
<dbReference type="InterPro" id="IPR045886">
    <property type="entry name" value="ThiF/MoeB/HesA"/>
</dbReference>
<dbReference type="PROSITE" id="PS51257">
    <property type="entry name" value="PROKAR_LIPOPROTEIN"/>
    <property type="match status" value="1"/>
</dbReference>
<evidence type="ECO:0000259" key="5">
    <source>
        <dbReference type="Pfam" id="PF00899"/>
    </source>
</evidence>
<accession>A0A8S1LSZ9</accession>
<keyword evidence="3 4" id="KW-0067">ATP-binding</keyword>
<evidence type="ECO:0000313" key="7">
    <source>
        <dbReference type="Proteomes" id="UP000688137"/>
    </source>
</evidence>
<dbReference type="PANTHER" id="PTHR10953">
    <property type="entry name" value="UBIQUITIN-ACTIVATING ENZYME E1"/>
    <property type="match status" value="1"/>
</dbReference>
<dbReference type="GO" id="GO:0005737">
    <property type="term" value="C:cytoplasm"/>
    <property type="evidence" value="ECO:0007669"/>
    <property type="project" value="TreeGrafter"/>
</dbReference>
<sequence length="583" mass="66794">MNKTLNLLYSPETYEKIRNSRILIIGVGGIGCELLKVLTNSGYKTMTILDLDTIEATNLNRQFYFRKEHVGMSKALVGKESVMKKHPELDITAIHGSIFDEKYDVEFYTQFDFVLCALDNAQAREHLGRMCLKSNRILVDAGTGGFSGQANVIKRFLHQCNNCQPSKGAPQYAVCTIRASPSQPIHCVTYAMSLYNLLFGPLDESNMLAGLLDLAQIQSCDKNDQELLNGLAIRTFNKLFYDEIKQGLKGYAKDEEANAINQNKYPISYEEGLQDSNVYTTIDQSKMDEEDDKIQPFKYYVDQFVKTFVKILQTPGVGSFKFDKDDWDSVRFVAATTNIRTFNFTKKFKNIDPRLVEGDKMKYLSVNEVRKMGGRIIPAIASTNAIAAAIQVSESKKVLEEDWDKLRMNWIQPTFDKIAPTFLPEPYNTCNHCSPKNVYLHIYCNFDTTIFGTVVELAKSFGLNDYDISGQSGTVYGLLNKQIKRDGTNERNYNKLLSKFYQRESPYANIIFSIFEQTSGRKFYWQIGCKYEFILMHRGDIKIPQISKITKLESAFQQLKNVKLQKFNDINEARMRYLDIYSF</sequence>
<dbReference type="OMA" id="TPSEHIH"/>
<evidence type="ECO:0000256" key="2">
    <source>
        <dbReference type="ARBA" id="ARBA00022786"/>
    </source>
</evidence>
<dbReference type="Proteomes" id="UP000688137">
    <property type="component" value="Unassembled WGS sequence"/>
</dbReference>
<keyword evidence="4" id="KW-0479">Metal-binding</keyword>
<keyword evidence="2 4" id="KW-0833">Ubl conjugation pathway</keyword>
<comment type="subunit">
    <text evidence="4">Heterodimer.</text>
</comment>
<dbReference type="GO" id="GO:0031510">
    <property type="term" value="C:SUMO activating enzyme complex"/>
    <property type="evidence" value="ECO:0007669"/>
    <property type="project" value="TreeGrafter"/>
</dbReference>
<comment type="caution">
    <text evidence="6">The sequence shown here is derived from an EMBL/GenBank/DDBJ whole genome shotgun (WGS) entry which is preliminary data.</text>
</comment>
<comment type="pathway">
    <text evidence="4">Protein modification; protein sumoylation.</text>
</comment>
<keyword evidence="7" id="KW-1185">Reference proteome</keyword>
<dbReference type="EMBL" id="CAJJDM010000046">
    <property type="protein sequence ID" value="CAD8070667.1"/>
    <property type="molecule type" value="Genomic_DNA"/>
</dbReference>
<dbReference type="Pfam" id="PF00899">
    <property type="entry name" value="ThiF"/>
    <property type="match status" value="1"/>
</dbReference>
<reference evidence="6" key="1">
    <citation type="submission" date="2021-01" db="EMBL/GenBank/DDBJ databases">
        <authorList>
            <consortium name="Genoscope - CEA"/>
            <person name="William W."/>
        </authorList>
    </citation>
    <scope>NUCLEOTIDE SEQUENCE</scope>
</reference>
<dbReference type="PIRSF" id="PIRSF039133">
    <property type="entry name" value="SUMO_E1B"/>
    <property type="match status" value="1"/>
</dbReference>
<proteinExistence type="inferred from homology"/>
<dbReference type="GO" id="GO:0019948">
    <property type="term" value="F:SUMO activating enzyme activity"/>
    <property type="evidence" value="ECO:0007669"/>
    <property type="project" value="TreeGrafter"/>
</dbReference>
<protein>
    <recommendedName>
        <fullName evidence="4">SUMO-activating enzyme subunit</fullName>
    </recommendedName>
</protein>
<organism evidence="6 7">
    <name type="scientific">Paramecium primaurelia</name>
    <dbReference type="NCBI Taxonomy" id="5886"/>
    <lineage>
        <taxon>Eukaryota</taxon>
        <taxon>Sar</taxon>
        <taxon>Alveolata</taxon>
        <taxon>Ciliophora</taxon>
        <taxon>Intramacronucleata</taxon>
        <taxon>Oligohymenophorea</taxon>
        <taxon>Peniculida</taxon>
        <taxon>Parameciidae</taxon>
        <taxon>Paramecium</taxon>
    </lineage>
</organism>
<name>A0A8S1LSZ9_PARPR</name>
<comment type="similarity">
    <text evidence="4">Belongs to the ubiquitin-activating E1 family.</text>
</comment>
<dbReference type="PANTHER" id="PTHR10953:SF5">
    <property type="entry name" value="SUMO-ACTIVATING ENZYME SUBUNIT 2"/>
    <property type="match status" value="1"/>
</dbReference>
<gene>
    <name evidence="6" type="ORF">PPRIM_AZ9-3.1.T0460078</name>
</gene>
<keyword evidence="4" id="KW-0862">Zinc</keyword>
<dbReference type="GO" id="GO:0016925">
    <property type="term" value="P:protein sumoylation"/>
    <property type="evidence" value="ECO:0007669"/>
    <property type="project" value="TreeGrafter"/>
</dbReference>
<keyword evidence="1 4" id="KW-0547">Nucleotide-binding</keyword>
<evidence type="ECO:0000256" key="1">
    <source>
        <dbReference type="ARBA" id="ARBA00022741"/>
    </source>
</evidence>